<feature type="compositionally biased region" description="Basic and acidic residues" evidence="1">
    <location>
        <begin position="30"/>
        <end position="44"/>
    </location>
</feature>
<feature type="compositionally biased region" description="Basic and acidic residues" evidence="1">
    <location>
        <begin position="270"/>
        <end position="285"/>
    </location>
</feature>
<dbReference type="SUPFAM" id="SSF101931">
    <property type="entry name" value="Pym (Within the bgcn gene intron protein, WIBG), N-terminal domain"/>
    <property type="match status" value="1"/>
</dbReference>
<organism evidence="3 4">
    <name type="scientific">Cutaneotrichosporon spelunceum</name>
    <dbReference type="NCBI Taxonomy" id="1672016"/>
    <lineage>
        <taxon>Eukaryota</taxon>
        <taxon>Fungi</taxon>
        <taxon>Dikarya</taxon>
        <taxon>Basidiomycota</taxon>
        <taxon>Agaricomycotina</taxon>
        <taxon>Tremellomycetes</taxon>
        <taxon>Trichosporonales</taxon>
        <taxon>Trichosporonaceae</taxon>
        <taxon>Cutaneotrichosporon</taxon>
    </lineage>
</organism>
<dbReference type="GO" id="GO:1903259">
    <property type="term" value="P:exon-exon junction complex disassembly"/>
    <property type="evidence" value="ECO:0007669"/>
    <property type="project" value="InterPro"/>
</dbReference>
<feature type="domain" description="WIBG Mago-binding" evidence="2">
    <location>
        <begin position="22"/>
        <end position="48"/>
    </location>
</feature>
<dbReference type="GO" id="GO:0003723">
    <property type="term" value="F:RNA binding"/>
    <property type="evidence" value="ECO:0007669"/>
    <property type="project" value="TreeGrafter"/>
</dbReference>
<accession>A0AAD3TXQ9</accession>
<feature type="compositionally biased region" description="Low complexity" evidence="1">
    <location>
        <begin position="185"/>
        <end position="205"/>
    </location>
</feature>
<keyword evidence="4" id="KW-1185">Reference proteome</keyword>
<protein>
    <recommendedName>
        <fullName evidence="2">WIBG Mago-binding domain-containing protein</fullName>
    </recommendedName>
</protein>
<evidence type="ECO:0000313" key="4">
    <source>
        <dbReference type="Proteomes" id="UP001222932"/>
    </source>
</evidence>
<dbReference type="EMBL" id="BTCM01000005">
    <property type="protein sequence ID" value="GMK58429.1"/>
    <property type="molecule type" value="Genomic_DNA"/>
</dbReference>
<dbReference type="PANTHER" id="PTHR22959:SF0">
    <property type="entry name" value="PARTNER OF Y14 AND MAGO"/>
    <property type="match status" value="1"/>
</dbReference>
<reference evidence="3" key="2">
    <citation type="submission" date="2023-06" db="EMBL/GenBank/DDBJ databases">
        <authorList>
            <person name="Kobayashi Y."/>
            <person name="Kayamori A."/>
            <person name="Aoki K."/>
            <person name="Shiwa Y."/>
            <person name="Fujita N."/>
            <person name="Sugita T."/>
            <person name="Iwasaki W."/>
            <person name="Tanaka N."/>
            <person name="Takashima M."/>
        </authorList>
    </citation>
    <scope>NUCLEOTIDE SEQUENCE</scope>
    <source>
        <strain evidence="3">HIS016</strain>
    </source>
</reference>
<feature type="region of interest" description="Disordered" evidence="1">
    <location>
        <begin position="26"/>
        <end position="338"/>
    </location>
</feature>
<name>A0AAD3TXQ9_9TREE</name>
<feature type="compositionally biased region" description="Polar residues" evidence="1">
    <location>
        <begin position="209"/>
        <end position="228"/>
    </location>
</feature>
<dbReference type="GO" id="GO:0005737">
    <property type="term" value="C:cytoplasm"/>
    <property type="evidence" value="ECO:0007669"/>
    <property type="project" value="TreeGrafter"/>
</dbReference>
<dbReference type="InterPro" id="IPR039333">
    <property type="entry name" value="PYM1"/>
</dbReference>
<reference evidence="3" key="1">
    <citation type="journal article" date="2023" name="BMC Genomics">
        <title>Chromosome-level genome assemblies of Cutaneotrichosporon spp. (Trichosporonales, Basidiomycota) reveal imbalanced evolution between nucleotide sequences and chromosome synteny.</title>
        <authorList>
            <person name="Kobayashi Y."/>
            <person name="Kayamori A."/>
            <person name="Aoki K."/>
            <person name="Shiwa Y."/>
            <person name="Matsutani M."/>
            <person name="Fujita N."/>
            <person name="Sugita T."/>
            <person name="Iwasaki W."/>
            <person name="Tanaka N."/>
            <person name="Takashima M."/>
        </authorList>
    </citation>
    <scope>NUCLEOTIDE SEQUENCE</scope>
    <source>
        <strain evidence="3">HIS016</strain>
    </source>
</reference>
<dbReference type="InterPro" id="IPR036348">
    <property type="entry name" value="WIBG_N_sf"/>
</dbReference>
<dbReference type="GO" id="GO:0035145">
    <property type="term" value="C:exon-exon junction complex"/>
    <property type="evidence" value="ECO:0007669"/>
    <property type="project" value="TreeGrafter"/>
</dbReference>
<comment type="caution">
    <text evidence="3">The sequence shown here is derived from an EMBL/GenBank/DDBJ whole genome shotgun (WGS) entry which is preliminary data.</text>
</comment>
<dbReference type="Proteomes" id="UP001222932">
    <property type="component" value="Unassembled WGS sequence"/>
</dbReference>
<feature type="compositionally biased region" description="Basic and acidic residues" evidence="1">
    <location>
        <begin position="127"/>
        <end position="143"/>
    </location>
</feature>
<dbReference type="PANTHER" id="PTHR22959">
    <property type="entry name" value="PYM PROTEIN"/>
    <property type="match status" value="1"/>
</dbReference>
<sequence length="338" mass="36321">MSLPPLNPEKSASGIIVDPRTLERVIPASRRKDGSVRKEQKVREGYVPQEDVGAFRGRRQLEADARRGVVPGANGRAGARGTKENPFAADPASKSKAAIKNEKRQTKRVELRSGRNWDSEDSEDDAESTRRAIEALSIKDHPEAFPPLASSPKKELSNGSSEPLSTTASAWKAVPAAATTSAWKPVPDAASAPALAAPSAITSAPVLTRTLNPRRQASSTSAIQNPNRKPQKPHPIQGGRIGPCGLAHPPPVEPSSARPPRRQAASMSVADRESSWRRNPAETPRRQPSATEPRVRQPVRMREGTGGPLADRVRSILMQNASPDRPRRASPSTPGESN</sequence>
<evidence type="ECO:0000313" key="3">
    <source>
        <dbReference type="EMBL" id="GMK58429.1"/>
    </source>
</evidence>
<proteinExistence type="predicted"/>
<evidence type="ECO:0000256" key="1">
    <source>
        <dbReference type="SAM" id="MobiDB-lite"/>
    </source>
</evidence>
<dbReference type="AlphaFoldDB" id="A0AAD3TXQ9"/>
<dbReference type="InterPro" id="IPR015362">
    <property type="entry name" value="WIBG_mago-bd"/>
</dbReference>
<dbReference type="Pfam" id="PF09282">
    <property type="entry name" value="Mago-bind"/>
    <property type="match status" value="1"/>
</dbReference>
<gene>
    <name evidence="3" type="ORF">CspeluHIS016_0504610</name>
</gene>
<feature type="compositionally biased region" description="Basic and acidic residues" evidence="1">
    <location>
        <begin position="99"/>
        <end position="118"/>
    </location>
</feature>
<evidence type="ECO:0000259" key="2">
    <source>
        <dbReference type="SMART" id="SM01273"/>
    </source>
</evidence>
<feature type="compositionally biased region" description="Polar residues" evidence="1">
    <location>
        <begin position="157"/>
        <end position="169"/>
    </location>
</feature>
<dbReference type="SMART" id="SM01273">
    <property type="entry name" value="Mago-bind"/>
    <property type="match status" value="1"/>
</dbReference>